<comment type="caution">
    <text evidence="1">The sequence shown here is derived from an EMBL/GenBank/DDBJ whole genome shotgun (WGS) entry which is preliminary data.</text>
</comment>
<dbReference type="EMBL" id="AOSV01000031">
    <property type="protein sequence ID" value="EMG36187.1"/>
    <property type="molecule type" value="Genomic_DNA"/>
</dbReference>
<organism evidence="1 2">
    <name type="scientific">Desulfocurvibacter africanus PCS</name>
    <dbReference type="NCBI Taxonomy" id="1262666"/>
    <lineage>
        <taxon>Bacteria</taxon>
        <taxon>Pseudomonadati</taxon>
        <taxon>Thermodesulfobacteriota</taxon>
        <taxon>Desulfovibrionia</taxon>
        <taxon>Desulfovibrionales</taxon>
        <taxon>Desulfovibrionaceae</taxon>
        <taxon>Desulfocurvibacter</taxon>
    </lineage>
</organism>
<reference evidence="1 2" key="1">
    <citation type="journal article" date="2013" name="Genome Announc.">
        <title>Draft Genome Sequence for Desulfovibrio africanus Strain PCS.</title>
        <authorList>
            <person name="Brown S.D."/>
            <person name="Utturkar S.M."/>
            <person name="Arkin A.P."/>
            <person name="Deutschbauer A.M."/>
            <person name="Elias D.A."/>
            <person name="Hazen T.C."/>
            <person name="Chakraborty R."/>
        </authorList>
    </citation>
    <scope>NUCLEOTIDE SEQUENCE [LARGE SCALE GENOMIC DNA]</scope>
    <source>
        <strain evidence="1 2">PCS</strain>
    </source>
</reference>
<dbReference type="RefSeq" id="WP_005988640.1">
    <property type="nucleotide sequence ID" value="NZ_AOSV01000031.1"/>
</dbReference>
<evidence type="ECO:0000313" key="2">
    <source>
        <dbReference type="Proteomes" id="UP000011922"/>
    </source>
</evidence>
<accession>M5PPI2</accession>
<dbReference type="Proteomes" id="UP000011922">
    <property type="component" value="Unassembled WGS sequence"/>
</dbReference>
<name>M5PPI2_DESAF</name>
<dbReference type="AlphaFoldDB" id="M5PPI2"/>
<dbReference type="PATRIC" id="fig|1262666.3.peg.3071"/>
<sequence length="153" mass="17697">MSSEFSKWFAEAIGLSADSRTDAGQRTSPNEMEEESKAEGYIENGIVYDAQGNIINELPLEDPDFPFDPVDMVGYGFGLGKLYKKDSEIVIKDGWKQIRIAPLGNRTGHEYGKWPHYHARRLDKKGTVRPGQGEKRHRPWELKDEDKHWWDRF</sequence>
<evidence type="ECO:0000313" key="1">
    <source>
        <dbReference type="EMBL" id="EMG36187.1"/>
    </source>
</evidence>
<protein>
    <submittedName>
        <fullName evidence="1">Uncharacterized protein</fullName>
    </submittedName>
</protein>
<gene>
    <name evidence="1" type="ORF">PCS_03031</name>
</gene>
<proteinExistence type="predicted"/>